<evidence type="ECO:0000256" key="1">
    <source>
        <dbReference type="SAM" id="MobiDB-lite"/>
    </source>
</evidence>
<keyword evidence="3" id="KW-1185">Reference proteome</keyword>
<dbReference type="AlphaFoldDB" id="T1GY01"/>
<dbReference type="HOGENOM" id="CLU_1134666_0_0_1"/>
<accession>T1GY01</accession>
<proteinExistence type="predicted"/>
<dbReference type="SUPFAM" id="SSF55486">
    <property type="entry name" value="Metalloproteases ('zincins'), catalytic domain"/>
    <property type="match status" value="1"/>
</dbReference>
<evidence type="ECO:0000313" key="2">
    <source>
        <dbReference type="EnsemblMetazoa" id="MESCA008716-PA"/>
    </source>
</evidence>
<dbReference type="Proteomes" id="UP000015102">
    <property type="component" value="Unassembled WGS sequence"/>
</dbReference>
<dbReference type="STRING" id="36166.T1GY01"/>
<reference evidence="2" key="2">
    <citation type="submission" date="2015-06" db="UniProtKB">
        <authorList>
            <consortium name="EnsemblMetazoa"/>
        </authorList>
    </citation>
    <scope>IDENTIFICATION</scope>
</reference>
<protein>
    <submittedName>
        <fullName evidence="2">Uncharacterized protein</fullName>
    </submittedName>
</protein>
<dbReference type="Gene3D" id="3.40.390.10">
    <property type="entry name" value="Collagenase (Catalytic Domain)"/>
    <property type="match status" value="1"/>
</dbReference>
<dbReference type="GO" id="GO:0008237">
    <property type="term" value="F:metallopeptidase activity"/>
    <property type="evidence" value="ECO:0007669"/>
    <property type="project" value="InterPro"/>
</dbReference>
<name>T1GY01_MEGSC</name>
<evidence type="ECO:0000313" key="3">
    <source>
        <dbReference type="Proteomes" id="UP000015102"/>
    </source>
</evidence>
<reference evidence="3" key="1">
    <citation type="submission" date="2013-02" db="EMBL/GenBank/DDBJ databases">
        <authorList>
            <person name="Hughes D."/>
        </authorList>
    </citation>
    <scope>NUCLEOTIDE SEQUENCE</scope>
    <source>
        <strain>Durham</strain>
        <strain evidence="3">NC isolate 2 -- Noor lab</strain>
    </source>
</reference>
<dbReference type="EnsemblMetazoa" id="MESCA008716-RA">
    <property type="protein sequence ID" value="MESCA008716-PA"/>
    <property type="gene ID" value="MESCA008716"/>
</dbReference>
<feature type="region of interest" description="Disordered" evidence="1">
    <location>
        <begin position="14"/>
        <end position="53"/>
    </location>
</feature>
<sequence>MFAYMTFLLPSQKDRKRNRNGDVDGNGRKRKIHFNNSNSRNSNCGTKEPRRRRETRIEWQPQGKMKLKFSLMKNWCFLFSFWFLFTLDWTILTILELHICKQVIVQGGRNVRRHLRDRERERYNLQQQRSAKNGMKYMQKNDLFVENKKTTAKRKEKRIKRSISRPRHVEAMVVADSSMVAFHNDTIESYLLTIMNMVSSLYKDPSIGNSIEIVIVKIIIIDEDEIHSDLNLTDNAQRNLDIFCS</sequence>
<feature type="compositionally biased region" description="Polar residues" evidence="1">
    <location>
        <begin position="34"/>
        <end position="45"/>
    </location>
</feature>
<dbReference type="InterPro" id="IPR024079">
    <property type="entry name" value="MetalloPept_cat_dom_sf"/>
</dbReference>
<dbReference type="EMBL" id="CAQQ02375449">
    <property type="status" value="NOT_ANNOTATED_CDS"/>
    <property type="molecule type" value="Genomic_DNA"/>
</dbReference>
<organism evidence="2 3">
    <name type="scientific">Megaselia scalaris</name>
    <name type="common">Humpbacked fly</name>
    <name type="synonym">Phora scalaris</name>
    <dbReference type="NCBI Taxonomy" id="36166"/>
    <lineage>
        <taxon>Eukaryota</taxon>
        <taxon>Metazoa</taxon>
        <taxon>Ecdysozoa</taxon>
        <taxon>Arthropoda</taxon>
        <taxon>Hexapoda</taxon>
        <taxon>Insecta</taxon>
        <taxon>Pterygota</taxon>
        <taxon>Neoptera</taxon>
        <taxon>Endopterygota</taxon>
        <taxon>Diptera</taxon>
        <taxon>Brachycera</taxon>
        <taxon>Muscomorpha</taxon>
        <taxon>Platypezoidea</taxon>
        <taxon>Phoridae</taxon>
        <taxon>Megaseliini</taxon>
        <taxon>Megaselia</taxon>
    </lineage>
</organism>